<organism evidence="1 2">
    <name type="scientific">Eufriesea mexicana</name>
    <dbReference type="NCBI Taxonomy" id="516756"/>
    <lineage>
        <taxon>Eukaryota</taxon>
        <taxon>Metazoa</taxon>
        <taxon>Ecdysozoa</taxon>
        <taxon>Arthropoda</taxon>
        <taxon>Hexapoda</taxon>
        <taxon>Insecta</taxon>
        <taxon>Pterygota</taxon>
        <taxon>Neoptera</taxon>
        <taxon>Endopterygota</taxon>
        <taxon>Hymenoptera</taxon>
        <taxon>Apocrita</taxon>
        <taxon>Aculeata</taxon>
        <taxon>Apoidea</taxon>
        <taxon>Anthophila</taxon>
        <taxon>Apidae</taxon>
        <taxon>Eufriesea</taxon>
    </lineage>
</organism>
<dbReference type="Proteomes" id="UP000250275">
    <property type="component" value="Unassembled WGS sequence"/>
</dbReference>
<accession>A0A310SG16</accession>
<dbReference type="AlphaFoldDB" id="A0A310SG16"/>
<keyword evidence="2" id="KW-1185">Reference proteome</keyword>
<dbReference type="EMBL" id="KQ760382">
    <property type="protein sequence ID" value="OAD60727.1"/>
    <property type="molecule type" value="Genomic_DNA"/>
</dbReference>
<protein>
    <submittedName>
        <fullName evidence="1">Uncharacterized protein</fullName>
    </submittedName>
</protein>
<proteinExistence type="predicted"/>
<sequence length="114" mass="13046">MDAETCDNPSIIFHLSFYLFRTSLLSSSHLFQLIHVRSSTPPLPLPPPLPFLTSHQSSLHQSSLRADQLSTNVCAYIHKQVYIITYEHLSYASSCVEQLRDENCLQTVRNSRVR</sequence>
<gene>
    <name evidence="1" type="ORF">WN48_05289</name>
</gene>
<evidence type="ECO:0000313" key="1">
    <source>
        <dbReference type="EMBL" id="OAD60727.1"/>
    </source>
</evidence>
<evidence type="ECO:0000313" key="2">
    <source>
        <dbReference type="Proteomes" id="UP000250275"/>
    </source>
</evidence>
<reference evidence="1 2" key="1">
    <citation type="submission" date="2015-07" db="EMBL/GenBank/DDBJ databases">
        <title>The genome of Eufriesea mexicana.</title>
        <authorList>
            <person name="Pan H."/>
            <person name="Kapheim K."/>
        </authorList>
    </citation>
    <scope>NUCLEOTIDE SEQUENCE [LARGE SCALE GENOMIC DNA]</scope>
    <source>
        <strain evidence="1">0111107269</strain>
        <tissue evidence="1">Whole body</tissue>
    </source>
</reference>
<name>A0A310SG16_9HYME</name>